<comment type="caution">
    <text evidence="1">The sequence shown here is derived from an EMBL/GenBank/DDBJ whole genome shotgun (WGS) entry which is preliminary data.</text>
</comment>
<organism evidence="1 2">
    <name type="scientific">Eumeta variegata</name>
    <name type="common">Bagworm moth</name>
    <name type="synonym">Eumeta japonica</name>
    <dbReference type="NCBI Taxonomy" id="151549"/>
    <lineage>
        <taxon>Eukaryota</taxon>
        <taxon>Metazoa</taxon>
        <taxon>Ecdysozoa</taxon>
        <taxon>Arthropoda</taxon>
        <taxon>Hexapoda</taxon>
        <taxon>Insecta</taxon>
        <taxon>Pterygota</taxon>
        <taxon>Neoptera</taxon>
        <taxon>Endopterygota</taxon>
        <taxon>Lepidoptera</taxon>
        <taxon>Glossata</taxon>
        <taxon>Ditrysia</taxon>
        <taxon>Tineoidea</taxon>
        <taxon>Psychidae</taxon>
        <taxon>Oiketicinae</taxon>
        <taxon>Eumeta</taxon>
    </lineage>
</organism>
<sequence>MTYACPVFAHAAPNIIKKLQKIQNKFCRRATDAHWCVKNSELHGDLELPIINKFMKDASKRFFDMAQNHPNPLIVSAATYEPPPAHHFFKKTTECSVRSAGRPHIGGRKARRSKKHANRLIGQSRAVSITMLPAAFDKDVKAYGLTAVPFLCFFGGFLVCESRTHLCGRPIMGFFSSFSIPLARGKLQKKKVHPTQLHCNRHTVKLG</sequence>
<name>A0A4C1Z004_EUMVA</name>
<keyword evidence="1" id="KW-0808">Transferase</keyword>
<accession>A0A4C1Z004</accession>
<protein>
    <submittedName>
        <fullName evidence="1">Probable RNA-directed DNA polymerase from transposon X-element</fullName>
    </submittedName>
</protein>
<gene>
    <name evidence="1" type="ORF">EVAR_28747_1</name>
</gene>
<evidence type="ECO:0000313" key="1">
    <source>
        <dbReference type="EMBL" id="GBP81658.1"/>
    </source>
</evidence>
<keyword evidence="1" id="KW-0548">Nucleotidyltransferase</keyword>
<proteinExistence type="predicted"/>
<keyword evidence="2" id="KW-1185">Reference proteome</keyword>
<reference evidence="1 2" key="1">
    <citation type="journal article" date="2019" name="Commun. Biol.">
        <title>The bagworm genome reveals a unique fibroin gene that provides high tensile strength.</title>
        <authorList>
            <person name="Kono N."/>
            <person name="Nakamura H."/>
            <person name="Ohtoshi R."/>
            <person name="Tomita M."/>
            <person name="Numata K."/>
            <person name="Arakawa K."/>
        </authorList>
    </citation>
    <scope>NUCLEOTIDE SEQUENCE [LARGE SCALE GENOMIC DNA]</scope>
</reference>
<dbReference type="EMBL" id="BGZK01001523">
    <property type="protein sequence ID" value="GBP81658.1"/>
    <property type="molecule type" value="Genomic_DNA"/>
</dbReference>
<dbReference type="GO" id="GO:0003964">
    <property type="term" value="F:RNA-directed DNA polymerase activity"/>
    <property type="evidence" value="ECO:0007669"/>
    <property type="project" value="UniProtKB-KW"/>
</dbReference>
<dbReference type="Proteomes" id="UP000299102">
    <property type="component" value="Unassembled WGS sequence"/>
</dbReference>
<dbReference type="AlphaFoldDB" id="A0A4C1Z004"/>
<dbReference type="OrthoDB" id="10050074at2759"/>
<evidence type="ECO:0000313" key="2">
    <source>
        <dbReference type="Proteomes" id="UP000299102"/>
    </source>
</evidence>
<keyword evidence="1" id="KW-0695">RNA-directed DNA polymerase</keyword>